<feature type="region of interest" description="Disordered" evidence="1">
    <location>
        <begin position="225"/>
        <end position="271"/>
    </location>
</feature>
<dbReference type="EMBL" id="SRID01000011">
    <property type="protein sequence ID" value="TGB18046.1"/>
    <property type="molecule type" value="Genomic_DNA"/>
</dbReference>
<reference evidence="2 3" key="1">
    <citation type="submission" date="2019-03" db="EMBL/GenBank/DDBJ databases">
        <authorList>
            <person name="Gonzalez-Pimentel J.L."/>
        </authorList>
    </citation>
    <scope>NUCLEOTIDE SEQUENCE [LARGE SCALE GENOMIC DNA]</scope>
    <source>
        <strain evidence="2 3">JCM 31289</strain>
    </source>
</reference>
<dbReference type="InterPro" id="IPR023198">
    <property type="entry name" value="PGP-like_dom2"/>
</dbReference>
<evidence type="ECO:0000313" key="3">
    <source>
        <dbReference type="Proteomes" id="UP000297948"/>
    </source>
</evidence>
<dbReference type="Proteomes" id="UP000297948">
    <property type="component" value="Unassembled WGS sequence"/>
</dbReference>
<dbReference type="InterPro" id="IPR023214">
    <property type="entry name" value="HAD_sf"/>
</dbReference>
<dbReference type="InterPro" id="IPR006439">
    <property type="entry name" value="HAD-SF_hydro_IA"/>
</dbReference>
<dbReference type="CDD" id="cd07505">
    <property type="entry name" value="HAD_BPGM-like"/>
    <property type="match status" value="1"/>
</dbReference>
<dbReference type="PANTHER" id="PTHR43481:SF4">
    <property type="entry name" value="GLYCEROL-1-PHOSPHATE PHOSPHOHYDROLASE 1-RELATED"/>
    <property type="match status" value="1"/>
</dbReference>
<dbReference type="SFLD" id="SFLDG01129">
    <property type="entry name" value="C1.5:_HAD__Beta-PGM__Phosphata"/>
    <property type="match status" value="1"/>
</dbReference>
<dbReference type="GO" id="GO:0050308">
    <property type="term" value="F:sugar-phosphatase activity"/>
    <property type="evidence" value="ECO:0007669"/>
    <property type="project" value="TreeGrafter"/>
</dbReference>
<dbReference type="Gene3D" id="3.40.50.1000">
    <property type="entry name" value="HAD superfamily/HAD-like"/>
    <property type="match status" value="1"/>
</dbReference>
<dbReference type="AlphaFoldDB" id="A0A4Z0HIQ6"/>
<dbReference type="OrthoDB" id="9812856at2"/>
<dbReference type="SUPFAM" id="SSF56784">
    <property type="entry name" value="HAD-like"/>
    <property type="match status" value="1"/>
</dbReference>
<proteinExistence type="predicted"/>
<sequence length="271" mass="29173">MTVHRILDWAPKAIVFDCDGTLVDTERHWVEARELVLRDHRVTPDAAFAESAKGLHYTECGVLMARIAERPDLTEEMTRQLLERFRSLVAQDPAATPGARELVTAAARSVPLAVASNCPLDVVEFCLESIGLRRRFQHVVVPAEGIAPKPHPDVYAIAAQRLGADPADTLAVEDSYCGLQAAHRAGLRTLGVGRQPGQDAVDLADLWVDTLDDARVTAWAARWTDEPVPVGRPPSGSRPVPPPSGPSPEEIRTVTGHSAASSLPGRPGSTS</sequence>
<evidence type="ECO:0000256" key="1">
    <source>
        <dbReference type="SAM" id="MobiDB-lite"/>
    </source>
</evidence>
<gene>
    <name evidence="2" type="ORF">E4099_02520</name>
</gene>
<name>A0A4Z0HIQ6_9ACTN</name>
<dbReference type="RefSeq" id="WP_135337236.1">
    <property type="nucleotide sequence ID" value="NZ_JBHLTX010000051.1"/>
</dbReference>
<keyword evidence="3" id="KW-1185">Reference proteome</keyword>
<dbReference type="SFLD" id="SFLDS00003">
    <property type="entry name" value="Haloacid_Dehalogenase"/>
    <property type="match status" value="1"/>
</dbReference>
<evidence type="ECO:0000313" key="2">
    <source>
        <dbReference type="EMBL" id="TGB18046.1"/>
    </source>
</evidence>
<organism evidence="2 3">
    <name type="scientific">Streptomyces palmae</name>
    <dbReference type="NCBI Taxonomy" id="1701085"/>
    <lineage>
        <taxon>Bacteria</taxon>
        <taxon>Bacillati</taxon>
        <taxon>Actinomycetota</taxon>
        <taxon>Actinomycetes</taxon>
        <taxon>Kitasatosporales</taxon>
        <taxon>Streptomycetaceae</taxon>
        <taxon>Streptomyces</taxon>
    </lineage>
</organism>
<dbReference type="Gene3D" id="1.10.150.240">
    <property type="entry name" value="Putative phosphatase, domain 2"/>
    <property type="match status" value="1"/>
</dbReference>
<dbReference type="NCBIfam" id="TIGR01509">
    <property type="entry name" value="HAD-SF-IA-v3"/>
    <property type="match status" value="1"/>
</dbReference>
<dbReference type="InterPro" id="IPR051806">
    <property type="entry name" value="HAD-like_SPP"/>
</dbReference>
<dbReference type="PRINTS" id="PR00413">
    <property type="entry name" value="HADHALOGNASE"/>
</dbReference>
<comment type="caution">
    <text evidence="2">The sequence shown here is derived from an EMBL/GenBank/DDBJ whole genome shotgun (WGS) entry which is preliminary data.</text>
</comment>
<dbReference type="PANTHER" id="PTHR43481">
    <property type="entry name" value="FRUCTOSE-1-PHOSPHATE PHOSPHATASE"/>
    <property type="match status" value="1"/>
</dbReference>
<feature type="compositionally biased region" description="Low complexity" evidence="1">
    <location>
        <begin position="227"/>
        <end position="238"/>
    </location>
</feature>
<dbReference type="Pfam" id="PF00702">
    <property type="entry name" value="Hydrolase"/>
    <property type="match status" value="1"/>
</dbReference>
<dbReference type="InterPro" id="IPR036412">
    <property type="entry name" value="HAD-like_sf"/>
</dbReference>
<protein>
    <submittedName>
        <fullName evidence="2">HAD family phosphatase</fullName>
    </submittedName>
</protein>
<accession>A0A4Z0HIQ6</accession>